<feature type="compositionally biased region" description="Polar residues" evidence="1">
    <location>
        <begin position="95"/>
        <end position="108"/>
    </location>
</feature>
<sequence length="156" mass="17435">MIRINHIHGGSLHPNPSWLVRTTQIYIESGWFALSYRLAMAFFAESQSFTNITCALFMEGLETITQITSTSSPIPIVMPNPHYITVPRGEDISPDTKQQSHTSSSEQMKNWLREGHKDMPWHNLDSVVSRTQDRTNSNSDSNAAPSDTAATQGSDK</sequence>
<evidence type="ECO:0000313" key="2">
    <source>
        <dbReference type="EMBL" id="KAF4333236.1"/>
    </source>
</evidence>
<dbReference type="AlphaFoldDB" id="A0A9P5DPL0"/>
<evidence type="ECO:0000256" key="1">
    <source>
        <dbReference type="SAM" id="MobiDB-lite"/>
    </source>
</evidence>
<reference evidence="2" key="1">
    <citation type="journal article" date="2017" name="Mycologia">
        <title>Fusarium algeriense, sp. nov., a novel toxigenic crown rot pathogen of durum wheat from Algeria is nested in the Fusarium burgessii species complex.</title>
        <authorList>
            <person name="Laraba I."/>
            <person name="Keddad A."/>
            <person name="Boureghda H."/>
            <person name="Abdallah N."/>
            <person name="Vaughan M.M."/>
            <person name="Proctor R.H."/>
            <person name="Busman M."/>
            <person name="O'Donnell K."/>
        </authorList>
    </citation>
    <scope>NUCLEOTIDE SEQUENCE</scope>
    <source>
        <strain evidence="2">NRRL 25174</strain>
    </source>
</reference>
<feature type="region of interest" description="Disordered" evidence="1">
    <location>
        <begin position="83"/>
        <end position="156"/>
    </location>
</feature>
<organism evidence="2 3">
    <name type="scientific">Fusarium beomiforme</name>
    <dbReference type="NCBI Taxonomy" id="44412"/>
    <lineage>
        <taxon>Eukaryota</taxon>
        <taxon>Fungi</taxon>
        <taxon>Dikarya</taxon>
        <taxon>Ascomycota</taxon>
        <taxon>Pezizomycotina</taxon>
        <taxon>Sordariomycetes</taxon>
        <taxon>Hypocreomycetidae</taxon>
        <taxon>Hypocreales</taxon>
        <taxon>Nectriaceae</taxon>
        <taxon>Fusarium</taxon>
        <taxon>Fusarium burgessii species complex</taxon>
    </lineage>
</organism>
<protein>
    <submittedName>
        <fullName evidence="2">Uncharacterized protein</fullName>
    </submittedName>
</protein>
<dbReference type="EMBL" id="PVQB02000885">
    <property type="protein sequence ID" value="KAF4333236.1"/>
    <property type="molecule type" value="Genomic_DNA"/>
</dbReference>
<name>A0A9P5DPL0_9HYPO</name>
<feature type="compositionally biased region" description="Low complexity" evidence="1">
    <location>
        <begin position="135"/>
        <end position="156"/>
    </location>
</feature>
<accession>A0A9P5DPL0</accession>
<comment type="caution">
    <text evidence="2">The sequence shown here is derived from an EMBL/GenBank/DDBJ whole genome shotgun (WGS) entry which is preliminary data.</text>
</comment>
<dbReference type="OrthoDB" id="5039692at2759"/>
<feature type="compositionally biased region" description="Basic and acidic residues" evidence="1">
    <location>
        <begin position="111"/>
        <end position="120"/>
    </location>
</feature>
<gene>
    <name evidence="2" type="ORF">FBEOM_12971</name>
</gene>
<proteinExistence type="predicted"/>
<reference evidence="2" key="2">
    <citation type="submission" date="2020-02" db="EMBL/GenBank/DDBJ databases">
        <title>Identification and distribution of gene clusters putatively required for synthesis of sphingolipid metabolism inhibitors in phylogenetically diverse species of the filamentous fungus Fusarium.</title>
        <authorList>
            <person name="Kim H.-S."/>
            <person name="Busman M."/>
            <person name="Brown D.W."/>
            <person name="Divon H."/>
            <person name="Uhlig S."/>
            <person name="Proctor R.H."/>
        </authorList>
    </citation>
    <scope>NUCLEOTIDE SEQUENCE</scope>
    <source>
        <strain evidence="2">NRRL 25174</strain>
    </source>
</reference>
<evidence type="ECO:0000313" key="3">
    <source>
        <dbReference type="Proteomes" id="UP000730481"/>
    </source>
</evidence>
<dbReference type="Proteomes" id="UP000730481">
    <property type="component" value="Unassembled WGS sequence"/>
</dbReference>
<keyword evidence="3" id="KW-1185">Reference proteome</keyword>